<dbReference type="InterPro" id="IPR016187">
    <property type="entry name" value="CTDL_fold"/>
</dbReference>
<evidence type="ECO:0000256" key="1">
    <source>
        <dbReference type="SAM" id="SignalP"/>
    </source>
</evidence>
<reference evidence="2 3" key="1">
    <citation type="submission" date="2024-08" db="EMBL/GenBank/DDBJ databases">
        <authorList>
            <person name="Cucini C."/>
            <person name="Frati F."/>
        </authorList>
    </citation>
    <scope>NUCLEOTIDE SEQUENCE [LARGE SCALE GENOMIC DNA]</scope>
</reference>
<accession>A0ABP1RJ37</accession>
<feature type="chain" id="PRO_5047437569" description="C-type lectin domain-containing protein" evidence="1">
    <location>
        <begin position="23"/>
        <end position="538"/>
    </location>
</feature>
<dbReference type="CDD" id="cd00037">
    <property type="entry name" value="CLECT"/>
    <property type="match status" value="2"/>
</dbReference>
<sequence>MKIINGFLELYIIMQLLLCINAAKDPCDKILETPSKKYLLCNMEAEPEEAEKFCSSRKTRLLAIESSEENLLVTRKLRERISAIWLSTVMPPKSNTGNGYLWSTTLQELNFTSFSQSTITGRFGDFIKERENCPCDCKRLASPPPPVTKPVCVRPTCKVSSPKTLCKHIQPQRCNINEEPVCTSKRGKCNVECDVTQCTITQPECTIDTSNPICYLNPVQQRCNTTKPHCRITPGTCEPKMGECKTTYEDSCKVTTKPCINKCSQQKCESVTPPCTVTPERCVTKNNSCIPSTCPVDRKKRDADGNMRCPPTPGCKPTSPECFPETTHCPPAVTICDKPFVDCSPEYCQSTVQICNPPKIVCPPVEIICQPPKVECEDAVANCPEPEVICENPEVKCGRPIVKCPDPVVNCNPIVTTCEQPSYSCSNAKGTCEKEPIIKCGPPVVCPVQNEDDINVEKQESDYQIGSRIDAESTKFTSTCDTRCCVYSSGSRYVRNAVETPEEITEVKCIAVRKDSGFNWEAEKCDSKHKFICEEGKL</sequence>
<organism evidence="2 3">
    <name type="scientific">Orchesella dallaii</name>
    <dbReference type="NCBI Taxonomy" id="48710"/>
    <lineage>
        <taxon>Eukaryota</taxon>
        <taxon>Metazoa</taxon>
        <taxon>Ecdysozoa</taxon>
        <taxon>Arthropoda</taxon>
        <taxon>Hexapoda</taxon>
        <taxon>Collembola</taxon>
        <taxon>Entomobryomorpha</taxon>
        <taxon>Entomobryoidea</taxon>
        <taxon>Orchesellidae</taxon>
        <taxon>Orchesellinae</taxon>
        <taxon>Orchesella</taxon>
    </lineage>
</organism>
<feature type="signal peptide" evidence="1">
    <location>
        <begin position="1"/>
        <end position="22"/>
    </location>
</feature>
<proteinExistence type="predicted"/>
<dbReference type="EMBL" id="CAXLJM020000076">
    <property type="protein sequence ID" value="CAL8129033.1"/>
    <property type="molecule type" value="Genomic_DNA"/>
</dbReference>
<dbReference type="Proteomes" id="UP001642540">
    <property type="component" value="Unassembled WGS sequence"/>
</dbReference>
<comment type="caution">
    <text evidence="2">The sequence shown here is derived from an EMBL/GenBank/DDBJ whole genome shotgun (WGS) entry which is preliminary data.</text>
</comment>
<gene>
    <name evidence="2" type="ORF">ODALV1_LOCUS22793</name>
</gene>
<protein>
    <recommendedName>
        <fullName evidence="4">C-type lectin domain-containing protein</fullName>
    </recommendedName>
</protein>
<name>A0ABP1RJ37_9HEXA</name>
<dbReference type="SUPFAM" id="SSF56436">
    <property type="entry name" value="C-type lectin-like"/>
    <property type="match status" value="1"/>
</dbReference>
<evidence type="ECO:0008006" key="4">
    <source>
        <dbReference type="Google" id="ProtNLM"/>
    </source>
</evidence>
<evidence type="ECO:0000313" key="2">
    <source>
        <dbReference type="EMBL" id="CAL8129033.1"/>
    </source>
</evidence>
<keyword evidence="1" id="KW-0732">Signal</keyword>
<dbReference type="InterPro" id="IPR016186">
    <property type="entry name" value="C-type_lectin-like/link_sf"/>
</dbReference>
<dbReference type="Gene3D" id="3.10.100.10">
    <property type="entry name" value="Mannose-Binding Protein A, subunit A"/>
    <property type="match status" value="1"/>
</dbReference>
<evidence type="ECO:0000313" key="3">
    <source>
        <dbReference type="Proteomes" id="UP001642540"/>
    </source>
</evidence>
<keyword evidence="3" id="KW-1185">Reference proteome</keyword>